<comment type="caution">
    <text evidence="1">The sequence shown here is derived from an EMBL/GenBank/DDBJ whole genome shotgun (WGS) entry which is preliminary data.</text>
</comment>
<dbReference type="AlphaFoldDB" id="A0A392QPG5"/>
<dbReference type="Proteomes" id="UP000265520">
    <property type="component" value="Unassembled WGS sequence"/>
</dbReference>
<evidence type="ECO:0000313" key="2">
    <source>
        <dbReference type="Proteomes" id="UP000265520"/>
    </source>
</evidence>
<name>A0A392QPG5_9FABA</name>
<keyword evidence="2" id="KW-1185">Reference proteome</keyword>
<reference evidence="1 2" key="1">
    <citation type="journal article" date="2018" name="Front. Plant Sci.">
        <title>Red Clover (Trifolium pratense) and Zigzag Clover (T. medium) - A Picture of Genomic Similarities and Differences.</title>
        <authorList>
            <person name="Dluhosova J."/>
            <person name="Istvanek J."/>
            <person name="Nedelnik J."/>
            <person name="Repkova J."/>
        </authorList>
    </citation>
    <scope>NUCLEOTIDE SEQUENCE [LARGE SCALE GENOMIC DNA]</scope>
    <source>
        <strain evidence="2">cv. 10/8</strain>
        <tissue evidence="1">Leaf</tissue>
    </source>
</reference>
<protein>
    <submittedName>
        <fullName evidence="1">Putative glutamine-dependent NAD(+) synthetase</fullName>
    </submittedName>
</protein>
<accession>A0A392QPG5</accession>
<dbReference type="EMBL" id="LXQA010152304">
    <property type="protein sequence ID" value="MCI26281.1"/>
    <property type="molecule type" value="Genomic_DNA"/>
</dbReference>
<organism evidence="1 2">
    <name type="scientific">Trifolium medium</name>
    <dbReference type="NCBI Taxonomy" id="97028"/>
    <lineage>
        <taxon>Eukaryota</taxon>
        <taxon>Viridiplantae</taxon>
        <taxon>Streptophyta</taxon>
        <taxon>Embryophyta</taxon>
        <taxon>Tracheophyta</taxon>
        <taxon>Spermatophyta</taxon>
        <taxon>Magnoliopsida</taxon>
        <taxon>eudicotyledons</taxon>
        <taxon>Gunneridae</taxon>
        <taxon>Pentapetalae</taxon>
        <taxon>rosids</taxon>
        <taxon>fabids</taxon>
        <taxon>Fabales</taxon>
        <taxon>Fabaceae</taxon>
        <taxon>Papilionoideae</taxon>
        <taxon>50 kb inversion clade</taxon>
        <taxon>NPAAA clade</taxon>
        <taxon>Hologalegina</taxon>
        <taxon>IRL clade</taxon>
        <taxon>Trifolieae</taxon>
        <taxon>Trifolium</taxon>
    </lineage>
</organism>
<evidence type="ECO:0000313" key="1">
    <source>
        <dbReference type="EMBL" id="MCI26281.1"/>
    </source>
</evidence>
<sequence length="33" mass="3582">MRAKVLADEIGSWHLNVDGGSDVENLSLQDIQA</sequence>
<feature type="non-terminal residue" evidence="1">
    <location>
        <position position="33"/>
    </location>
</feature>
<proteinExistence type="predicted"/>